<dbReference type="Pfam" id="PF07690">
    <property type="entry name" value="MFS_1"/>
    <property type="match status" value="1"/>
</dbReference>
<dbReference type="PROSITE" id="PS50850">
    <property type="entry name" value="MFS"/>
    <property type="match status" value="1"/>
</dbReference>
<evidence type="ECO:0000256" key="3">
    <source>
        <dbReference type="ARBA" id="ARBA00022989"/>
    </source>
</evidence>
<dbReference type="SUPFAM" id="SSF103473">
    <property type="entry name" value="MFS general substrate transporter"/>
    <property type="match status" value="1"/>
</dbReference>
<feature type="transmembrane region" description="Helical" evidence="5">
    <location>
        <begin position="303"/>
        <end position="325"/>
    </location>
</feature>
<gene>
    <name evidence="7" type="ORF">ACFQQL_01820</name>
</gene>
<feature type="transmembrane region" description="Helical" evidence="5">
    <location>
        <begin position="251"/>
        <end position="273"/>
    </location>
</feature>
<dbReference type="EMBL" id="JBHTCQ010000001">
    <property type="protein sequence ID" value="MFC7403832.1"/>
    <property type="molecule type" value="Genomic_DNA"/>
</dbReference>
<evidence type="ECO:0000313" key="8">
    <source>
        <dbReference type="Proteomes" id="UP001596455"/>
    </source>
</evidence>
<dbReference type="Gene3D" id="1.20.1250.20">
    <property type="entry name" value="MFS general substrate transporter like domains"/>
    <property type="match status" value="2"/>
</dbReference>
<feature type="transmembrane region" description="Helical" evidence="5">
    <location>
        <begin position="100"/>
        <end position="120"/>
    </location>
</feature>
<dbReference type="InterPro" id="IPR011701">
    <property type="entry name" value="MFS"/>
</dbReference>
<feature type="transmembrane region" description="Helical" evidence="5">
    <location>
        <begin position="72"/>
        <end position="94"/>
    </location>
</feature>
<evidence type="ECO:0000256" key="5">
    <source>
        <dbReference type="SAM" id="Phobius"/>
    </source>
</evidence>
<proteinExistence type="predicted"/>
<evidence type="ECO:0000256" key="1">
    <source>
        <dbReference type="ARBA" id="ARBA00004651"/>
    </source>
</evidence>
<feature type="transmembrane region" description="Helical" evidence="5">
    <location>
        <begin position="167"/>
        <end position="193"/>
    </location>
</feature>
<dbReference type="PANTHER" id="PTHR23514">
    <property type="entry name" value="BYPASS OF STOP CODON PROTEIN 6"/>
    <property type="match status" value="1"/>
</dbReference>
<dbReference type="InterPro" id="IPR036259">
    <property type="entry name" value="MFS_trans_sf"/>
</dbReference>
<accession>A0ABW2Q4G4</accession>
<protein>
    <submittedName>
        <fullName evidence="7">MFS transporter</fullName>
    </submittedName>
</protein>
<evidence type="ECO:0000256" key="4">
    <source>
        <dbReference type="ARBA" id="ARBA00023136"/>
    </source>
</evidence>
<evidence type="ECO:0000259" key="6">
    <source>
        <dbReference type="PROSITE" id="PS50850"/>
    </source>
</evidence>
<keyword evidence="8" id="KW-1185">Reference proteome</keyword>
<dbReference type="InterPro" id="IPR051788">
    <property type="entry name" value="MFS_Transporter"/>
</dbReference>
<keyword evidence="4 5" id="KW-0472">Membrane</keyword>
<feature type="transmembrane region" description="Helical" evidence="5">
    <location>
        <begin position="132"/>
        <end position="155"/>
    </location>
</feature>
<dbReference type="InterPro" id="IPR020846">
    <property type="entry name" value="MFS_dom"/>
</dbReference>
<evidence type="ECO:0000313" key="7">
    <source>
        <dbReference type="EMBL" id="MFC7403832.1"/>
    </source>
</evidence>
<dbReference type="RefSeq" id="WP_382390665.1">
    <property type="nucleotide sequence ID" value="NZ_JBHTCQ010000001.1"/>
</dbReference>
<feature type="transmembrane region" description="Helical" evidence="5">
    <location>
        <begin position="337"/>
        <end position="355"/>
    </location>
</feature>
<comment type="subcellular location">
    <subcellularLocation>
        <location evidence="1">Cell membrane</location>
        <topology evidence="1">Multi-pass membrane protein</topology>
    </subcellularLocation>
</comment>
<feature type="transmembrane region" description="Helical" evidence="5">
    <location>
        <begin position="280"/>
        <end position="297"/>
    </location>
</feature>
<dbReference type="Proteomes" id="UP001596455">
    <property type="component" value="Unassembled WGS sequence"/>
</dbReference>
<evidence type="ECO:0000256" key="2">
    <source>
        <dbReference type="ARBA" id="ARBA00022692"/>
    </source>
</evidence>
<sequence length="410" mass="41743">MAPLRRRRLSLFALTLLVGLGLSSWVTRTPAVRDALEASTAQMGLILFGLSIGSMTGVISAGSLVRRWGARPVVVAGTVAILAGTALVGASAAWTTALGVFAGLVAFGLGGGLGEIGLNIEGAALERETGRPVLPMLHGSFSLGTVVGALVGIWLTRIQFPPSWHLLIGALVMTGLAAWALPGLPAETGRTGLAEGSRRRMRAPGPSVWRDRRLILIGAVVLAMAFAEGAANDWLPLLMVDGHGVSATTGSLVYAGFAAAMTIGRFAGGPVLLRFGRAGVLRTSAVLAIVGVATVIFSPNAVVAGVAVALWGLGAALGFPVAISAAGDDPERASERVSAVATSGYLAFLVGPPLLGFIGEEVGLREAMLVVVVLLVVAAFAAGAARPRHDVGALLASEPSEPSQPSDRPR</sequence>
<feature type="transmembrane region" description="Helical" evidence="5">
    <location>
        <begin position="214"/>
        <end position="231"/>
    </location>
</feature>
<reference evidence="8" key="1">
    <citation type="journal article" date="2019" name="Int. J. Syst. Evol. Microbiol.">
        <title>The Global Catalogue of Microorganisms (GCM) 10K type strain sequencing project: providing services to taxonomists for standard genome sequencing and annotation.</title>
        <authorList>
            <consortium name="The Broad Institute Genomics Platform"/>
            <consortium name="The Broad Institute Genome Sequencing Center for Infectious Disease"/>
            <person name="Wu L."/>
            <person name="Ma J."/>
        </authorList>
    </citation>
    <scope>NUCLEOTIDE SEQUENCE [LARGE SCALE GENOMIC DNA]</scope>
    <source>
        <strain evidence="8">JCM 1490</strain>
    </source>
</reference>
<dbReference type="CDD" id="cd17393">
    <property type="entry name" value="MFS_MosC_like"/>
    <property type="match status" value="1"/>
</dbReference>
<comment type="caution">
    <text evidence="7">The sequence shown here is derived from an EMBL/GenBank/DDBJ whole genome shotgun (WGS) entry which is preliminary data.</text>
</comment>
<dbReference type="PANTHER" id="PTHR23514:SF13">
    <property type="entry name" value="INNER MEMBRANE PROTEIN YBJJ"/>
    <property type="match status" value="1"/>
</dbReference>
<keyword evidence="2 5" id="KW-0812">Transmembrane</keyword>
<organism evidence="7 8">
    <name type="scientific">Georgenia alba</name>
    <dbReference type="NCBI Taxonomy" id="2233858"/>
    <lineage>
        <taxon>Bacteria</taxon>
        <taxon>Bacillati</taxon>
        <taxon>Actinomycetota</taxon>
        <taxon>Actinomycetes</taxon>
        <taxon>Micrococcales</taxon>
        <taxon>Bogoriellaceae</taxon>
        <taxon>Georgenia</taxon>
    </lineage>
</organism>
<feature type="domain" description="Major facilitator superfamily (MFS) profile" evidence="6">
    <location>
        <begin position="7"/>
        <end position="390"/>
    </location>
</feature>
<keyword evidence="3 5" id="KW-1133">Transmembrane helix</keyword>
<feature type="transmembrane region" description="Helical" evidence="5">
    <location>
        <begin position="44"/>
        <end position="65"/>
    </location>
</feature>
<feature type="transmembrane region" description="Helical" evidence="5">
    <location>
        <begin position="367"/>
        <end position="385"/>
    </location>
</feature>
<name>A0ABW2Q4G4_9MICO</name>